<accession>A0ABR2U4Q3</accession>
<name>A0ABR2U4Q3_9ROSI</name>
<organism evidence="1 2">
    <name type="scientific">Hibiscus sabdariffa</name>
    <name type="common">roselle</name>
    <dbReference type="NCBI Taxonomy" id="183260"/>
    <lineage>
        <taxon>Eukaryota</taxon>
        <taxon>Viridiplantae</taxon>
        <taxon>Streptophyta</taxon>
        <taxon>Embryophyta</taxon>
        <taxon>Tracheophyta</taxon>
        <taxon>Spermatophyta</taxon>
        <taxon>Magnoliopsida</taxon>
        <taxon>eudicotyledons</taxon>
        <taxon>Gunneridae</taxon>
        <taxon>Pentapetalae</taxon>
        <taxon>rosids</taxon>
        <taxon>malvids</taxon>
        <taxon>Malvales</taxon>
        <taxon>Malvaceae</taxon>
        <taxon>Malvoideae</taxon>
        <taxon>Hibiscus</taxon>
    </lineage>
</organism>
<keyword evidence="2" id="KW-1185">Reference proteome</keyword>
<sequence>MMGVCQSKISSSERLIGSVWSSSADGSVADAAGGGAVVGYVRKNCRVSTRWSWLRSCMIWASGVASVEGAGGGELTACGMGGVGGVGAKVASTSGVRAGPSVELAVCVSFWASAGDGAGISLMAGRWCGHSRLEWDGISEVHLSHVFLPSLACPQECIFVSRAGCNCSSSTEGGDDAWKRQDAFVILAGL</sequence>
<dbReference type="Proteomes" id="UP001396334">
    <property type="component" value="Unassembled WGS sequence"/>
</dbReference>
<gene>
    <name evidence="1" type="ORF">V6N11_058338</name>
</gene>
<protein>
    <submittedName>
        <fullName evidence="1">Uncharacterized protein</fullName>
    </submittedName>
</protein>
<comment type="caution">
    <text evidence="1">The sequence shown here is derived from an EMBL/GenBank/DDBJ whole genome shotgun (WGS) entry which is preliminary data.</text>
</comment>
<reference evidence="1 2" key="1">
    <citation type="journal article" date="2024" name="G3 (Bethesda)">
        <title>Genome assembly of Hibiscus sabdariffa L. provides insights into metabolisms of medicinal natural products.</title>
        <authorList>
            <person name="Kim T."/>
        </authorList>
    </citation>
    <scope>NUCLEOTIDE SEQUENCE [LARGE SCALE GENOMIC DNA]</scope>
    <source>
        <strain evidence="1">TK-2024</strain>
        <tissue evidence="1">Old leaves</tissue>
    </source>
</reference>
<evidence type="ECO:0000313" key="1">
    <source>
        <dbReference type="EMBL" id="KAK9044438.1"/>
    </source>
</evidence>
<proteinExistence type="predicted"/>
<dbReference type="EMBL" id="JBBPBN010000002">
    <property type="protein sequence ID" value="KAK9044438.1"/>
    <property type="molecule type" value="Genomic_DNA"/>
</dbReference>
<evidence type="ECO:0000313" key="2">
    <source>
        <dbReference type="Proteomes" id="UP001396334"/>
    </source>
</evidence>